<evidence type="ECO:0000256" key="3">
    <source>
        <dbReference type="ARBA" id="ARBA00023015"/>
    </source>
</evidence>
<dbReference type="InterPro" id="IPR007219">
    <property type="entry name" value="XnlR_reg_dom"/>
</dbReference>
<keyword evidence="3" id="KW-0805">Transcription regulation</keyword>
<dbReference type="PANTHER" id="PTHR31001:SF50">
    <property type="entry name" value="ZN(II)2CYS6 TRANSCRIPTION FACTOR (EUROFUNG)"/>
    <property type="match status" value="1"/>
</dbReference>
<dbReference type="Proteomes" id="UP000053095">
    <property type="component" value="Unassembled WGS sequence"/>
</dbReference>
<dbReference type="EMBL" id="DF933843">
    <property type="protein sequence ID" value="GAM43365.1"/>
    <property type="molecule type" value="Genomic_DNA"/>
</dbReference>
<keyword evidence="8" id="KW-1185">Reference proteome</keyword>
<dbReference type="GO" id="GO:0003677">
    <property type="term" value="F:DNA binding"/>
    <property type="evidence" value="ECO:0007669"/>
    <property type="project" value="InterPro"/>
</dbReference>
<evidence type="ECO:0000256" key="1">
    <source>
        <dbReference type="ARBA" id="ARBA00004123"/>
    </source>
</evidence>
<dbReference type="GO" id="GO:0008270">
    <property type="term" value="F:zinc ion binding"/>
    <property type="evidence" value="ECO:0007669"/>
    <property type="project" value="InterPro"/>
</dbReference>
<dbReference type="PANTHER" id="PTHR31001">
    <property type="entry name" value="UNCHARACTERIZED TRANSCRIPTIONAL REGULATORY PROTEIN"/>
    <property type="match status" value="1"/>
</dbReference>
<keyword evidence="2" id="KW-0479">Metal-binding</keyword>
<evidence type="ECO:0000256" key="4">
    <source>
        <dbReference type="ARBA" id="ARBA00023163"/>
    </source>
</evidence>
<dbReference type="AlphaFoldDB" id="A0A0B8MZ65"/>
<protein>
    <submittedName>
        <fullName evidence="7">C6 transcription factor</fullName>
    </submittedName>
</protein>
<accession>A0A0B8MZ65</accession>
<organism evidence="7 8">
    <name type="scientific">Talaromyces pinophilus</name>
    <name type="common">Penicillium pinophilum</name>
    <dbReference type="NCBI Taxonomy" id="128442"/>
    <lineage>
        <taxon>Eukaryota</taxon>
        <taxon>Fungi</taxon>
        <taxon>Dikarya</taxon>
        <taxon>Ascomycota</taxon>
        <taxon>Pezizomycotina</taxon>
        <taxon>Eurotiomycetes</taxon>
        <taxon>Eurotiomycetidae</taxon>
        <taxon>Eurotiales</taxon>
        <taxon>Trichocomaceae</taxon>
        <taxon>Talaromyces</taxon>
        <taxon>Talaromyces sect. Talaromyces</taxon>
    </lineage>
</organism>
<evidence type="ECO:0000256" key="2">
    <source>
        <dbReference type="ARBA" id="ARBA00022723"/>
    </source>
</evidence>
<reference evidence="8" key="1">
    <citation type="journal article" date="2015" name="Genome Announc.">
        <title>Draft genome sequence of Talaromyces cellulolyticus strain Y-94, a source of lignocellulosic biomass-degrading enzymes.</title>
        <authorList>
            <person name="Fujii T."/>
            <person name="Koike H."/>
            <person name="Sawayama S."/>
            <person name="Yano S."/>
            <person name="Inoue H."/>
        </authorList>
    </citation>
    <scope>NUCLEOTIDE SEQUENCE [LARGE SCALE GENOMIC DNA]</scope>
    <source>
        <strain evidence="8">Y-94</strain>
    </source>
</reference>
<evidence type="ECO:0000259" key="6">
    <source>
        <dbReference type="Pfam" id="PF04082"/>
    </source>
</evidence>
<evidence type="ECO:0000256" key="5">
    <source>
        <dbReference type="ARBA" id="ARBA00023242"/>
    </source>
</evidence>
<gene>
    <name evidence="7" type="ORF">TCE0_047r18114</name>
</gene>
<comment type="subcellular location">
    <subcellularLocation>
        <location evidence="1">Nucleus</location>
    </subcellularLocation>
</comment>
<dbReference type="Pfam" id="PF04082">
    <property type="entry name" value="Fungal_trans"/>
    <property type="match status" value="1"/>
</dbReference>
<dbReference type="CDD" id="cd12148">
    <property type="entry name" value="fungal_TF_MHR"/>
    <property type="match status" value="1"/>
</dbReference>
<sequence length="234" mass="26447">MKRNHVVAQSAATPTAYCQWQLCARSHDQSRRSWTMLSMAVRVAQALSLHVPQPAFVVSPFEQEMRRRLWIAIGLLDVQASLDRASEPMILTSWLQSHPPTNINDNDISTGFQGLVQQSGYFTDTTFALMILKAQCIVRLLNVGDTAESPAMHMEARQAYVADFKQTSYQLLRNCYPESDSFHWYARRVPDCVYASLQLIALRPLQRNAKLITPSPIRGLGILKLSVDVLQKSQ</sequence>
<keyword evidence="4" id="KW-0804">Transcription</keyword>
<keyword evidence="5" id="KW-0539">Nucleus</keyword>
<evidence type="ECO:0000313" key="8">
    <source>
        <dbReference type="Proteomes" id="UP000053095"/>
    </source>
</evidence>
<evidence type="ECO:0000313" key="7">
    <source>
        <dbReference type="EMBL" id="GAM43365.1"/>
    </source>
</evidence>
<feature type="domain" description="Xylanolytic transcriptional activator regulatory" evidence="6">
    <location>
        <begin position="26"/>
        <end position="88"/>
    </location>
</feature>
<dbReference type="GO" id="GO:0006351">
    <property type="term" value="P:DNA-templated transcription"/>
    <property type="evidence" value="ECO:0007669"/>
    <property type="project" value="InterPro"/>
</dbReference>
<dbReference type="GO" id="GO:0005634">
    <property type="term" value="C:nucleus"/>
    <property type="evidence" value="ECO:0007669"/>
    <property type="project" value="UniProtKB-SubCell"/>
</dbReference>
<name>A0A0B8MZ65_TALPI</name>
<proteinExistence type="predicted"/>
<dbReference type="InterPro" id="IPR050613">
    <property type="entry name" value="Sec_Metabolite_Reg"/>
</dbReference>